<feature type="transmembrane region" description="Helical" evidence="1">
    <location>
        <begin position="50"/>
        <end position="74"/>
    </location>
</feature>
<gene>
    <name evidence="4" type="ORF">AMK68_05220</name>
</gene>
<dbReference type="Proteomes" id="UP000052020">
    <property type="component" value="Unassembled WGS sequence"/>
</dbReference>
<evidence type="ECO:0000313" key="4">
    <source>
        <dbReference type="EMBL" id="KPJ62196.1"/>
    </source>
</evidence>
<evidence type="ECO:0000259" key="3">
    <source>
        <dbReference type="Pfam" id="PF20581"/>
    </source>
</evidence>
<feature type="transmembrane region" description="Helical" evidence="1">
    <location>
        <begin position="103"/>
        <end position="121"/>
    </location>
</feature>
<feature type="domain" description="DUF6785" evidence="3">
    <location>
        <begin position="1"/>
        <end position="130"/>
    </location>
</feature>
<feature type="domain" description="DUF6784" evidence="2">
    <location>
        <begin position="167"/>
        <end position="264"/>
    </location>
</feature>
<dbReference type="Pfam" id="PF20580">
    <property type="entry name" value="DUF6784"/>
    <property type="match status" value="1"/>
</dbReference>
<organism evidence="4 5">
    <name type="scientific">candidate division KD3-62 bacterium DG_56</name>
    <dbReference type="NCBI Taxonomy" id="1704032"/>
    <lineage>
        <taxon>Bacteria</taxon>
        <taxon>candidate division KD3-62</taxon>
    </lineage>
</organism>
<comment type="caution">
    <text evidence="4">The sequence shown here is derived from an EMBL/GenBank/DDBJ whole genome shotgun (WGS) entry which is preliminary data.</text>
</comment>
<name>A0A0S7XIK5_9BACT</name>
<dbReference type="InterPro" id="IPR046711">
    <property type="entry name" value="DUF6784"/>
</dbReference>
<evidence type="ECO:0000313" key="5">
    <source>
        <dbReference type="Proteomes" id="UP000052020"/>
    </source>
</evidence>
<feature type="transmembrane region" description="Helical" evidence="1">
    <location>
        <begin position="236"/>
        <end position="261"/>
    </location>
</feature>
<proteinExistence type="predicted"/>
<dbReference type="AlphaFoldDB" id="A0A0S7XIK5"/>
<accession>A0A0S7XIK5</accession>
<evidence type="ECO:0000256" key="1">
    <source>
        <dbReference type="SAM" id="Phobius"/>
    </source>
</evidence>
<keyword evidence="1" id="KW-0812">Transmembrane</keyword>
<feature type="transmembrane region" description="Helical" evidence="1">
    <location>
        <begin position="194"/>
        <end position="216"/>
    </location>
</feature>
<keyword evidence="1" id="KW-1133">Transmembrane helix</keyword>
<dbReference type="Pfam" id="PF20581">
    <property type="entry name" value="DUF6785"/>
    <property type="match status" value="1"/>
</dbReference>
<keyword evidence="1" id="KW-0472">Membrane</keyword>
<sequence>MITWSKLAGMSVLPAFLFLAIYLLLSIAMTRVRAELGAPHEIYYVNPQSIMVTTLGTSFLGPHNLTIMSAFYWFHRCYRNHPMPNQLEAFKMAEVTGINGRRLVGAMALATVFSLLVVYWANLDLCYRDGALAKCRGFKWWAGEEGFGRLLMPWITRGQSVREARRVAMCAGAGMVFLLKFLRTKYTWWMFHPAGYALGVSYAMEYFWFAVLISWLAKWVLIRLGGMKVHRAAIPFFLGLILGDYTAGSLWAIWGPAAGFLNYKLFIRN</sequence>
<evidence type="ECO:0000259" key="2">
    <source>
        <dbReference type="Pfam" id="PF20580"/>
    </source>
</evidence>
<dbReference type="EMBL" id="LIZY01000127">
    <property type="protein sequence ID" value="KPJ62196.1"/>
    <property type="molecule type" value="Genomic_DNA"/>
</dbReference>
<dbReference type="InterPro" id="IPR046712">
    <property type="entry name" value="DUF6785"/>
</dbReference>
<reference evidence="4 5" key="1">
    <citation type="journal article" date="2015" name="Microbiome">
        <title>Genomic resolution of linkages in carbon, nitrogen, and sulfur cycling among widespread estuary sediment bacteria.</title>
        <authorList>
            <person name="Baker B.J."/>
            <person name="Lazar C.S."/>
            <person name="Teske A.P."/>
            <person name="Dick G.J."/>
        </authorList>
    </citation>
    <scope>NUCLEOTIDE SEQUENCE [LARGE SCALE GENOMIC DNA]</scope>
    <source>
        <strain evidence="4">DG_56</strain>
    </source>
</reference>
<protein>
    <submittedName>
        <fullName evidence="4">Uncharacterized protein</fullName>
    </submittedName>
</protein>